<gene>
    <name evidence="1" type="ORF">Selli1_30460</name>
</gene>
<evidence type="ECO:0000313" key="2">
    <source>
        <dbReference type="Proteomes" id="UP001145145"/>
    </source>
</evidence>
<accession>A0A9W6FDC3</accession>
<name>A0A9W6FDC3_9FIRM</name>
<dbReference type="RefSeq" id="WP_281873838.1">
    <property type="nucleotide sequence ID" value="NZ_BSBO01000039.1"/>
</dbReference>
<dbReference type="EMBL" id="BSBO01000039">
    <property type="protein sequence ID" value="GLG05872.1"/>
    <property type="molecule type" value="Genomic_DNA"/>
</dbReference>
<protein>
    <submittedName>
        <fullName evidence="1">Uncharacterized protein</fullName>
    </submittedName>
</protein>
<evidence type="ECO:0000313" key="1">
    <source>
        <dbReference type="EMBL" id="GLG05872.1"/>
    </source>
</evidence>
<proteinExistence type="predicted"/>
<dbReference type="Proteomes" id="UP001145145">
    <property type="component" value="Unassembled WGS sequence"/>
</dbReference>
<organism evidence="1 2">
    <name type="scientific">Sellimonas catena</name>
    <dbReference type="NCBI Taxonomy" id="2994035"/>
    <lineage>
        <taxon>Bacteria</taxon>
        <taxon>Bacillati</taxon>
        <taxon>Bacillota</taxon>
        <taxon>Clostridia</taxon>
        <taxon>Lachnospirales</taxon>
        <taxon>Lachnospiraceae</taxon>
        <taxon>Sellimonas</taxon>
    </lineage>
</organism>
<keyword evidence="2" id="KW-1185">Reference proteome</keyword>
<reference evidence="1 2" key="1">
    <citation type="journal article" date="2023" name="Int. J. Syst. Evol. Microbiol.">
        <title>Sellimonas catena sp. nov., isolated from human faeces.</title>
        <authorList>
            <person name="Hisatomi A."/>
            <person name="Ohkuma M."/>
            <person name="Sakamoto M."/>
        </authorList>
    </citation>
    <scope>NUCLEOTIDE SEQUENCE [LARGE SCALE GENOMIC DNA]</scope>
    <source>
        <strain evidence="1 2">12EGH17</strain>
    </source>
</reference>
<dbReference type="AlphaFoldDB" id="A0A9W6FDC3"/>
<sequence>MVNLGLSRKKMMGKVDDLLSELSSRHHVQFKSDVRVPFVISFTIRDEKTMHVAGVSIGISELARILNLSNVSRDMMFLNVVVNSYHEAEHVKQYTKIFSEDRSENALVMSLSDSATWKNPYYYRRALSSEWGTHTAYYSNVCEIDAEKHGVMGLYEYLCREFPYMDAEIATLEYIKFKTKETEMDYYIPDIDYSSYCDVISAFDEAFEKAKSISVYYFRKPELAMKTDGVMSELKSSDNMYDKFFDKFTDSHPYARVQQDRLVAAVNQELHPEIMLTHNNLDELNLDVNYVLAYPIVKSGLLLEQILVDGEYAAAKQRVQMAETIAHKPLGFDDDFQVGR</sequence>
<comment type="caution">
    <text evidence="1">The sequence shown here is derived from an EMBL/GenBank/DDBJ whole genome shotgun (WGS) entry which is preliminary data.</text>
</comment>